<keyword evidence="3" id="KW-0472">Membrane</keyword>
<feature type="transmembrane region" description="Helical" evidence="3">
    <location>
        <begin position="153"/>
        <end position="172"/>
    </location>
</feature>
<accession>A0A1I7NQL8</accession>
<evidence type="ECO:0000256" key="2">
    <source>
        <dbReference type="RuleBase" id="RU003793"/>
    </source>
</evidence>
<organism evidence="5 6">
    <name type="scientific">Hyphomicrobium facile</name>
    <dbReference type="NCBI Taxonomy" id="51670"/>
    <lineage>
        <taxon>Bacteria</taxon>
        <taxon>Pseudomonadati</taxon>
        <taxon>Pseudomonadota</taxon>
        <taxon>Alphaproteobacteria</taxon>
        <taxon>Hyphomicrobiales</taxon>
        <taxon>Hyphomicrobiaceae</taxon>
        <taxon>Hyphomicrobium</taxon>
    </lineage>
</organism>
<dbReference type="Proteomes" id="UP000199423">
    <property type="component" value="Unassembled WGS sequence"/>
</dbReference>
<evidence type="ECO:0000313" key="5">
    <source>
        <dbReference type="EMBL" id="SFV36984.1"/>
    </source>
</evidence>
<dbReference type="GO" id="GO:0008168">
    <property type="term" value="F:methyltransferase activity"/>
    <property type="evidence" value="ECO:0007669"/>
    <property type="project" value="UniProtKB-KW"/>
</dbReference>
<feature type="transmembrane region" description="Helical" evidence="3">
    <location>
        <begin position="25"/>
        <end position="45"/>
    </location>
</feature>
<keyword evidence="3" id="KW-1133">Transmembrane helix</keyword>
<reference evidence="6" key="1">
    <citation type="submission" date="2016-10" db="EMBL/GenBank/DDBJ databases">
        <authorList>
            <person name="Varghese N."/>
            <person name="Submissions S."/>
        </authorList>
    </citation>
    <scope>NUCLEOTIDE SEQUENCE [LARGE SCALE GENOMIC DNA]</scope>
    <source>
        <strain evidence="6">DSM 1565</strain>
    </source>
</reference>
<dbReference type="InterPro" id="IPR000045">
    <property type="entry name" value="Prepilin_IV_endopep_pep"/>
</dbReference>
<protein>
    <submittedName>
        <fullName evidence="5">Leader peptidase (Prepilin peptidase) / N-methyltransferase</fullName>
    </submittedName>
</protein>
<dbReference type="RefSeq" id="WP_092868475.1">
    <property type="nucleotide sequence ID" value="NZ_FPCH01000003.1"/>
</dbReference>
<name>A0A1I7NQL8_9HYPH</name>
<evidence type="ECO:0000256" key="3">
    <source>
        <dbReference type="SAM" id="Phobius"/>
    </source>
</evidence>
<feature type="transmembrane region" description="Helical" evidence="3">
    <location>
        <begin position="51"/>
        <end position="68"/>
    </location>
</feature>
<keyword evidence="5" id="KW-0489">Methyltransferase</keyword>
<evidence type="ECO:0000259" key="4">
    <source>
        <dbReference type="Pfam" id="PF01478"/>
    </source>
</evidence>
<comment type="similarity">
    <text evidence="1 2">Belongs to the peptidase A24 family.</text>
</comment>
<feature type="domain" description="Prepilin type IV endopeptidase peptidase" evidence="4">
    <location>
        <begin position="59"/>
        <end position="163"/>
    </location>
</feature>
<dbReference type="PANTHER" id="PTHR30487">
    <property type="entry name" value="TYPE 4 PREPILIN-LIKE PROTEINS LEADER PEPTIDE-PROCESSING ENZYME"/>
    <property type="match status" value="1"/>
</dbReference>
<keyword evidence="3" id="KW-0812">Transmembrane</keyword>
<dbReference type="AlphaFoldDB" id="A0A1I7NQL8"/>
<dbReference type="STRING" id="51670.SAMN04488557_2934"/>
<dbReference type="GO" id="GO:0032259">
    <property type="term" value="P:methylation"/>
    <property type="evidence" value="ECO:0007669"/>
    <property type="project" value="UniProtKB-KW"/>
</dbReference>
<dbReference type="GO" id="GO:0004190">
    <property type="term" value="F:aspartic-type endopeptidase activity"/>
    <property type="evidence" value="ECO:0007669"/>
    <property type="project" value="InterPro"/>
</dbReference>
<evidence type="ECO:0000256" key="1">
    <source>
        <dbReference type="ARBA" id="ARBA00005801"/>
    </source>
</evidence>
<feature type="transmembrane region" description="Helical" evidence="3">
    <location>
        <begin position="181"/>
        <end position="198"/>
    </location>
</feature>
<feature type="transmembrane region" description="Helical" evidence="3">
    <location>
        <begin position="104"/>
        <end position="122"/>
    </location>
</feature>
<dbReference type="Gene3D" id="1.20.120.1220">
    <property type="match status" value="1"/>
</dbReference>
<gene>
    <name evidence="5" type="ORF">SAMN04488557_2934</name>
</gene>
<dbReference type="InterPro" id="IPR050882">
    <property type="entry name" value="Prepilin_peptidase/N-MTase"/>
</dbReference>
<dbReference type="OrthoDB" id="9789291at2"/>
<dbReference type="InterPro" id="IPR014032">
    <property type="entry name" value="Peptidase_A24A_bac"/>
</dbReference>
<dbReference type="GO" id="GO:0006465">
    <property type="term" value="P:signal peptide processing"/>
    <property type="evidence" value="ECO:0007669"/>
    <property type="project" value="TreeGrafter"/>
</dbReference>
<keyword evidence="6" id="KW-1185">Reference proteome</keyword>
<dbReference type="PANTHER" id="PTHR30487:SF0">
    <property type="entry name" value="PREPILIN LEADER PEPTIDASE_N-METHYLTRANSFERASE-RELATED"/>
    <property type="match status" value="1"/>
</dbReference>
<sequence length="201" mass="21017">MPDTRILCRYRDSVKAEAHQGRASLYAVAFSAFWLLYLASALPVASGLDTGAIALSLGLATALALLSAIDVQIQRLPDNLTFPLAFAGILASSSGGWAQVIGHAGAALLGFFTLYGLAAFYRHFRNKDGLGLGDAKLLAAAGAWVGIDGLPSVLLISSGVAVVGVLLAKLIGTNVTRETRIAFGPFLAFGLWIVWLYGPLV</sequence>
<evidence type="ECO:0000313" key="6">
    <source>
        <dbReference type="Proteomes" id="UP000199423"/>
    </source>
</evidence>
<dbReference type="PRINTS" id="PR00864">
    <property type="entry name" value="PREPILNPTASE"/>
</dbReference>
<keyword evidence="5" id="KW-0808">Transferase</keyword>
<dbReference type="GO" id="GO:0005886">
    <property type="term" value="C:plasma membrane"/>
    <property type="evidence" value="ECO:0007669"/>
    <property type="project" value="TreeGrafter"/>
</dbReference>
<proteinExistence type="inferred from homology"/>
<dbReference type="Pfam" id="PF01478">
    <property type="entry name" value="Peptidase_A24"/>
    <property type="match status" value="1"/>
</dbReference>
<dbReference type="EMBL" id="FPCH01000003">
    <property type="protein sequence ID" value="SFV36984.1"/>
    <property type="molecule type" value="Genomic_DNA"/>
</dbReference>